<dbReference type="GO" id="GO:0004568">
    <property type="term" value="F:chitinase activity"/>
    <property type="evidence" value="ECO:0007669"/>
    <property type="project" value="UniProtKB-ARBA"/>
</dbReference>
<dbReference type="PROSITE" id="PS51910">
    <property type="entry name" value="GH18_2"/>
    <property type="match status" value="1"/>
</dbReference>
<dbReference type="InterPro" id="IPR029070">
    <property type="entry name" value="Chitinase_insertion_sf"/>
</dbReference>
<dbReference type="Gene3D" id="3.20.20.80">
    <property type="entry name" value="Glycosidases"/>
    <property type="match status" value="1"/>
</dbReference>
<evidence type="ECO:0000256" key="1">
    <source>
        <dbReference type="ARBA" id="ARBA00022801"/>
    </source>
</evidence>
<dbReference type="InterPro" id="IPR017853">
    <property type="entry name" value="GH"/>
</dbReference>
<name>A0A671RRZ2_9TELE</name>
<dbReference type="InterPro" id="IPR050314">
    <property type="entry name" value="Glycosyl_Hydrlase_18"/>
</dbReference>
<dbReference type="SMART" id="SM00636">
    <property type="entry name" value="Glyco_18"/>
    <property type="match status" value="1"/>
</dbReference>
<dbReference type="Ensembl" id="ENSSANT00000091620.1">
    <property type="protein sequence ID" value="ENSSANP00000086206.1"/>
    <property type="gene ID" value="ENSSANG00000041946.1"/>
</dbReference>
<accession>A0A671RRZ2</accession>
<dbReference type="GO" id="GO:0008061">
    <property type="term" value="F:chitin binding"/>
    <property type="evidence" value="ECO:0007669"/>
    <property type="project" value="InterPro"/>
</dbReference>
<dbReference type="PANTHER" id="PTHR11177">
    <property type="entry name" value="CHITINASE"/>
    <property type="match status" value="1"/>
</dbReference>
<proteinExistence type="inferred from homology"/>
<keyword evidence="2" id="KW-1015">Disulfide bond</keyword>
<dbReference type="Pfam" id="PF00704">
    <property type="entry name" value="Glyco_hydro_18"/>
    <property type="match status" value="1"/>
</dbReference>
<dbReference type="GO" id="GO:0006032">
    <property type="term" value="P:chitin catabolic process"/>
    <property type="evidence" value="ECO:0007669"/>
    <property type="project" value="UniProtKB-ARBA"/>
</dbReference>
<gene>
    <name evidence="6" type="primary">LOC107655031</name>
</gene>
<dbReference type="SUPFAM" id="SSF54556">
    <property type="entry name" value="Chitinase insertion domain"/>
    <property type="match status" value="1"/>
</dbReference>
<dbReference type="GO" id="GO:0005975">
    <property type="term" value="P:carbohydrate metabolic process"/>
    <property type="evidence" value="ECO:0007669"/>
    <property type="project" value="InterPro"/>
</dbReference>
<protein>
    <submittedName>
        <fullName evidence="6">Acidic mammalian chitinase-like</fullName>
    </submittedName>
</protein>
<keyword evidence="3" id="KW-0326">Glycosidase</keyword>
<dbReference type="Gene3D" id="3.10.50.10">
    <property type="match status" value="1"/>
</dbReference>
<evidence type="ECO:0000256" key="4">
    <source>
        <dbReference type="RuleBase" id="RU004453"/>
    </source>
</evidence>
<reference evidence="6" key="2">
    <citation type="submission" date="2025-09" db="UniProtKB">
        <authorList>
            <consortium name="Ensembl"/>
        </authorList>
    </citation>
    <scope>IDENTIFICATION</scope>
</reference>
<dbReference type="InterPro" id="IPR001579">
    <property type="entry name" value="Glyco_hydro_18_chit_AS"/>
</dbReference>
<dbReference type="AlphaFoldDB" id="A0A671RRZ2"/>
<keyword evidence="7" id="KW-1185">Reference proteome</keyword>
<evidence type="ECO:0000256" key="2">
    <source>
        <dbReference type="ARBA" id="ARBA00023157"/>
    </source>
</evidence>
<dbReference type="InterPro" id="IPR001223">
    <property type="entry name" value="Glyco_hydro18_cat"/>
</dbReference>
<sequence length="447" mass="50377">SLLSFSSVTCSRLVCYFTNWSQYRAGTAKHLPENVDPNLCTHLIYAFAIVNYASNIAGSEWNDVALYSTFNALKNRNPHLITLLSVRDQDSNQFSIMLSNWTNRQTFIKSSIEFLRKYNFDGLDLDWEYKGTSETHSEEKLKFTLLCKELLEAFLAEGQSNKDARLILTATVSAQKEFKNVKTYFLGTWTLLVHHSPLYSGIQDEEDINSNTDSALKYWRFQGAPPEKLLMGFATYGRSFILTSSQSGVGAPANNLASPGPYTQEMGLWSYFEICLFLNGGVVQWIEDQKVPFSIKGSDWVGFDNMRSFEIKIKYLQEHGFGGAFVWALDLDDFSGYFCGQGNYPLVNHLKKWLILVGKGFSPLPTCVNILNSLPALKSQFCANRSDGLYHRMDSLNSFYSCIGGMTNITWCTPAILNNSGAARPSQMIVFITLGTASFLTQWHSLF</sequence>
<dbReference type="FunFam" id="3.10.50.10:FF:000001">
    <property type="entry name" value="Chitinase 3-like 1"/>
    <property type="match status" value="1"/>
</dbReference>
<evidence type="ECO:0000313" key="6">
    <source>
        <dbReference type="Ensembl" id="ENSSANP00000086206.1"/>
    </source>
</evidence>
<organism evidence="6 7">
    <name type="scientific">Sinocyclocheilus anshuiensis</name>
    <dbReference type="NCBI Taxonomy" id="1608454"/>
    <lineage>
        <taxon>Eukaryota</taxon>
        <taxon>Metazoa</taxon>
        <taxon>Chordata</taxon>
        <taxon>Craniata</taxon>
        <taxon>Vertebrata</taxon>
        <taxon>Euteleostomi</taxon>
        <taxon>Actinopterygii</taxon>
        <taxon>Neopterygii</taxon>
        <taxon>Teleostei</taxon>
        <taxon>Ostariophysi</taxon>
        <taxon>Cypriniformes</taxon>
        <taxon>Cyprinidae</taxon>
        <taxon>Cyprininae</taxon>
        <taxon>Sinocyclocheilus</taxon>
    </lineage>
</organism>
<dbReference type="SUPFAM" id="SSF51445">
    <property type="entry name" value="(Trans)glycosidases"/>
    <property type="match status" value="1"/>
</dbReference>
<comment type="similarity">
    <text evidence="4">Belongs to the glycosyl hydrolase 18 family.</text>
</comment>
<dbReference type="GO" id="GO:0005576">
    <property type="term" value="C:extracellular region"/>
    <property type="evidence" value="ECO:0007669"/>
    <property type="project" value="TreeGrafter"/>
</dbReference>
<feature type="domain" description="GH18" evidence="5">
    <location>
        <begin position="11"/>
        <end position="357"/>
    </location>
</feature>
<keyword evidence="1" id="KW-0378">Hydrolase</keyword>
<dbReference type="InterPro" id="IPR011583">
    <property type="entry name" value="Chitinase_II/V-like_cat"/>
</dbReference>
<dbReference type="PROSITE" id="PS01095">
    <property type="entry name" value="GH18_1"/>
    <property type="match status" value="1"/>
</dbReference>
<evidence type="ECO:0000259" key="5">
    <source>
        <dbReference type="PROSITE" id="PS51910"/>
    </source>
</evidence>
<reference evidence="6" key="1">
    <citation type="submission" date="2025-08" db="UniProtKB">
        <authorList>
            <consortium name="Ensembl"/>
        </authorList>
    </citation>
    <scope>IDENTIFICATION</scope>
</reference>
<dbReference type="Proteomes" id="UP000472260">
    <property type="component" value="Unassembled WGS sequence"/>
</dbReference>
<evidence type="ECO:0000313" key="7">
    <source>
        <dbReference type="Proteomes" id="UP000472260"/>
    </source>
</evidence>
<evidence type="ECO:0000256" key="3">
    <source>
        <dbReference type="ARBA" id="ARBA00023295"/>
    </source>
</evidence>
<dbReference type="PANTHER" id="PTHR11177:SF248">
    <property type="entry name" value="CHITOTRIOSIDASE-1"/>
    <property type="match status" value="1"/>
</dbReference>